<evidence type="ECO:0000256" key="1">
    <source>
        <dbReference type="ARBA" id="ARBA00000382"/>
    </source>
</evidence>
<feature type="region of interest" description="Disordered" evidence="16">
    <location>
        <begin position="660"/>
        <end position="696"/>
    </location>
</feature>
<dbReference type="EMBL" id="PQIB02000002">
    <property type="protein sequence ID" value="RLN34212.1"/>
    <property type="molecule type" value="Genomic_DNA"/>
</dbReference>
<evidence type="ECO:0000256" key="2">
    <source>
        <dbReference type="ARBA" id="ARBA00004609"/>
    </source>
</evidence>
<dbReference type="GO" id="GO:0006952">
    <property type="term" value="P:defense response"/>
    <property type="evidence" value="ECO:0007669"/>
    <property type="project" value="UniProtKB-KW"/>
</dbReference>
<evidence type="ECO:0000256" key="9">
    <source>
        <dbReference type="ARBA" id="ARBA00022821"/>
    </source>
</evidence>
<feature type="domain" description="X8" evidence="18">
    <location>
        <begin position="388"/>
        <end position="470"/>
    </location>
</feature>
<dbReference type="SMART" id="SM00768">
    <property type="entry name" value="X8"/>
    <property type="match status" value="1"/>
</dbReference>
<comment type="caution">
    <text evidence="19">The sequence shown here is derived from an EMBL/GenBank/DDBJ whole genome shotgun (WGS) entry which is preliminary data.</text>
</comment>
<dbReference type="GO" id="GO:0005975">
    <property type="term" value="P:carbohydrate metabolic process"/>
    <property type="evidence" value="ECO:0007669"/>
    <property type="project" value="InterPro"/>
</dbReference>
<evidence type="ECO:0000256" key="7">
    <source>
        <dbReference type="ARBA" id="ARBA00022729"/>
    </source>
</evidence>
<dbReference type="Pfam" id="PF00332">
    <property type="entry name" value="Glyco_hydro_17"/>
    <property type="match status" value="1"/>
</dbReference>
<proteinExistence type="inferred from homology"/>
<gene>
    <name evidence="19" type="ORF">C2845_PM03G08120</name>
</gene>
<dbReference type="EC" id="3.2.1.39" evidence="4"/>
<evidence type="ECO:0000256" key="15">
    <source>
        <dbReference type="RuleBase" id="RU004336"/>
    </source>
</evidence>
<dbReference type="FunFam" id="3.20.20.80:FF:000002">
    <property type="entry name" value="Glucan endo-1,3-beta-glucosidase 3"/>
    <property type="match status" value="1"/>
</dbReference>
<dbReference type="AlphaFoldDB" id="A0A3L6T7N8"/>
<keyword evidence="8 15" id="KW-0378">Hydrolase</keyword>
<keyword evidence="7 17" id="KW-0732">Signal</keyword>
<feature type="region of interest" description="Disordered" evidence="16">
    <location>
        <begin position="585"/>
        <end position="620"/>
    </location>
</feature>
<dbReference type="SUPFAM" id="SSF46565">
    <property type="entry name" value="Chaperone J-domain"/>
    <property type="match status" value="1"/>
</dbReference>
<reference evidence="20" key="1">
    <citation type="journal article" date="2019" name="Nat. Commun.">
        <title>The genome of broomcorn millet.</title>
        <authorList>
            <person name="Zou C."/>
            <person name="Miki D."/>
            <person name="Li D."/>
            <person name="Tang Q."/>
            <person name="Xiao L."/>
            <person name="Rajput S."/>
            <person name="Deng P."/>
            <person name="Jia W."/>
            <person name="Huang R."/>
            <person name="Zhang M."/>
            <person name="Sun Y."/>
            <person name="Hu J."/>
            <person name="Fu X."/>
            <person name="Schnable P.S."/>
            <person name="Li F."/>
            <person name="Zhang H."/>
            <person name="Feng B."/>
            <person name="Zhu X."/>
            <person name="Liu R."/>
            <person name="Schnable J.C."/>
            <person name="Zhu J.-K."/>
            <person name="Zhang H."/>
        </authorList>
    </citation>
    <scope>NUCLEOTIDE SEQUENCE [LARGE SCALE GENOMIC DNA]</scope>
</reference>
<sequence length="743" mass="79398">MGSWSRGGSGSGLLTPFLLFLLSLRCSPVLVSAAGNGEPYVGVTIGTAVTNLLSPSDLADFLHAQHITRVRLYDADSRLLSALASAGVRAIVGVPNDELLALGSSPATATAWVARRVLPFAGVNSSTPDVISAIAVGDEVPTALPSALPVLLPAIRSLAAALAAANLSSIPVSTPLPFSVVEDPFPPSQAFFNQSLAKSFVAPLLAHLANTSAPLMLNLYPYYSLMQSNGVIPLDNALFRPLPPSLEMVDPNTLLHYTNVFDAMLDAVRVAVRNLNVSGGGVPILVTETGWPSYGDRRAEPYATKDNADAYNSNLIKHVLEDKPGTPMAPGAAAQSSAYIYELFNEDLRPGPVSEANWGLFYGNGTPVYLLHVSGAGGFLANDTTDRSFCVAAGDADDKAVQAAMDWACGPGRADCTAIQPGQGCYLPNDVRSHASYAFDAYYQSQGRAAGSCYFQGAGMVTTTDPTCQAGVVSTGVGVLGSINGDANPEDFGVDSGGRSDAIVTRGKQASALRLVFSRWPPRRRCGASQEMQAAAAVRRGVAAWEASQFHSSAAVLSKSTPHIRFAVREKRRDAKSALKNILLNGSPYQESSKKQMRKQKGSGTPNVQRSYPGKNPYSKNKCAQNWKSFDDDECTDTPYGTFGGKRSFTWYWPGENDELGSSSSGFQWRDESQSAKSRKKFLNESDVDEEEESAHEDLRSYRISLGLQILGPLKLEHIKAAFHASALKWHPDKHQGPSQIEQ</sequence>
<dbReference type="OrthoDB" id="941679at2759"/>
<dbReference type="GO" id="GO:0009506">
    <property type="term" value="C:plasmodesma"/>
    <property type="evidence" value="ECO:0007669"/>
    <property type="project" value="UniProtKB-ARBA"/>
</dbReference>
<name>A0A3L6T7N8_PANMI</name>
<evidence type="ECO:0000313" key="19">
    <source>
        <dbReference type="EMBL" id="RLN34212.1"/>
    </source>
</evidence>
<keyword evidence="20" id="KW-1185">Reference proteome</keyword>
<evidence type="ECO:0000256" key="12">
    <source>
        <dbReference type="ARBA" id="ARBA00023180"/>
    </source>
</evidence>
<feature type="chain" id="PRO_5018003836" description="glucan endo-1,3-beta-D-glucosidase" evidence="17">
    <location>
        <begin position="34"/>
        <end position="743"/>
    </location>
</feature>
<protein>
    <recommendedName>
        <fullName evidence="4">glucan endo-1,3-beta-D-glucosidase</fullName>
        <ecNumber evidence="4">3.2.1.39</ecNumber>
    </recommendedName>
</protein>
<evidence type="ECO:0000256" key="11">
    <source>
        <dbReference type="ARBA" id="ARBA00023157"/>
    </source>
</evidence>
<keyword evidence="13 15" id="KW-0326">Glycosidase</keyword>
<dbReference type="SUPFAM" id="SSF51445">
    <property type="entry name" value="(Trans)glycosidases"/>
    <property type="match status" value="1"/>
</dbReference>
<keyword evidence="6" id="KW-0449">Lipoprotein</keyword>
<keyword evidence="11" id="KW-1015">Disulfide bond</keyword>
<dbReference type="STRING" id="4540.A0A3L6T7N8"/>
<dbReference type="GO" id="GO:0042973">
    <property type="term" value="F:glucan endo-1,3-beta-D-glucosidase activity"/>
    <property type="evidence" value="ECO:0007669"/>
    <property type="project" value="UniProtKB-EC"/>
</dbReference>
<evidence type="ECO:0000256" key="5">
    <source>
        <dbReference type="ARBA" id="ARBA00022475"/>
    </source>
</evidence>
<evidence type="ECO:0000256" key="8">
    <source>
        <dbReference type="ARBA" id="ARBA00022801"/>
    </source>
</evidence>
<dbReference type="Gene3D" id="1.20.58.1040">
    <property type="match status" value="1"/>
</dbReference>
<dbReference type="InterPro" id="IPR000490">
    <property type="entry name" value="Glyco_hydro_17"/>
</dbReference>
<feature type="signal peptide" evidence="17">
    <location>
        <begin position="1"/>
        <end position="33"/>
    </location>
</feature>
<evidence type="ECO:0000256" key="17">
    <source>
        <dbReference type="SAM" id="SignalP"/>
    </source>
</evidence>
<dbReference type="GO" id="GO:0005886">
    <property type="term" value="C:plasma membrane"/>
    <property type="evidence" value="ECO:0007669"/>
    <property type="project" value="UniProtKB-SubCell"/>
</dbReference>
<keyword evidence="6" id="KW-0336">GPI-anchor</keyword>
<dbReference type="InterPro" id="IPR017853">
    <property type="entry name" value="GH"/>
</dbReference>
<dbReference type="PROSITE" id="PS00587">
    <property type="entry name" value="GLYCOSYL_HYDROL_F17"/>
    <property type="match status" value="1"/>
</dbReference>
<evidence type="ECO:0000256" key="4">
    <source>
        <dbReference type="ARBA" id="ARBA00012780"/>
    </source>
</evidence>
<comment type="subcellular location">
    <subcellularLocation>
        <location evidence="2">Cell membrane</location>
        <topology evidence="2">Lipid-anchor</topology>
        <topology evidence="2">GPI-anchor</topology>
    </subcellularLocation>
</comment>
<dbReference type="InterPro" id="IPR044965">
    <property type="entry name" value="Glyco_hydro_17_plant"/>
</dbReference>
<dbReference type="InterPro" id="IPR036869">
    <property type="entry name" value="J_dom_sf"/>
</dbReference>
<evidence type="ECO:0000313" key="20">
    <source>
        <dbReference type="Proteomes" id="UP000275267"/>
    </source>
</evidence>
<dbReference type="Proteomes" id="UP000275267">
    <property type="component" value="Unassembled WGS sequence"/>
</dbReference>
<evidence type="ECO:0000256" key="3">
    <source>
        <dbReference type="ARBA" id="ARBA00008773"/>
    </source>
</evidence>
<evidence type="ECO:0000259" key="18">
    <source>
        <dbReference type="SMART" id="SM00768"/>
    </source>
</evidence>
<dbReference type="Pfam" id="PF07983">
    <property type="entry name" value="X8"/>
    <property type="match status" value="1"/>
</dbReference>
<evidence type="ECO:0000256" key="10">
    <source>
        <dbReference type="ARBA" id="ARBA00023136"/>
    </source>
</evidence>
<evidence type="ECO:0000256" key="16">
    <source>
        <dbReference type="SAM" id="MobiDB-lite"/>
    </source>
</evidence>
<evidence type="ECO:0000256" key="14">
    <source>
        <dbReference type="RuleBase" id="RU004335"/>
    </source>
</evidence>
<feature type="compositionally biased region" description="Acidic residues" evidence="16">
    <location>
        <begin position="686"/>
        <end position="695"/>
    </location>
</feature>
<evidence type="ECO:0000256" key="6">
    <source>
        <dbReference type="ARBA" id="ARBA00022622"/>
    </source>
</evidence>
<comment type="catalytic activity">
    <reaction evidence="1">
        <text>Hydrolysis of (1-&gt;3)-beta-D-glucosidic linkages in (1-&gt;3)-beta-D-glucans.</text>
        <dbReference type="EC" id="3.2.1.39"/>
    </reaction>
</comment>
<dbReference type="InterPro" id="IPR012946">
    <property type="entry name" value="X8"/>
</dbReference>
<keyword evidence="9" id="KW-0611">Plant defense</keyword>
<dbReference type="FunFam" id="1.20.58.1040:FF:000001">
    <property type="entry name" value="Glucan endo-1,3-beta-glucosidase 4"/>
    <property type="match status" value="1"/>
</dbReference>
<accession>A0A3L6T7N8</accession>
<keyword evidence="5" id="KW-1003">Cell membrane</keyword>
<dbReference type="PANTHER" id="PTHR32227">
    <property type="entry name" value="GLUCAN ENDO-1,3-BETA-GLUCOSIDASE BG1-RELATED-RELATED"/>
    <property type="match status" value="1"/>
</dbReference>
<keyword evidence="12" id="KW-0325">Glycoprotein</keyword>
<keyword evidence="10" id="KW-0472">Membrane</keyword>
<dbReference type="GO" id="GO:0098552">
    <property type="term" value="C:side of membrane"/>
    <property type="evidence" value="ECO:0007669"/>
    <property type="project" value="UniProtKB-KW"/>
</dbReference>
<dbReference type="Gene3D" id="3.20.20.80">
    <property type="entry name" value="Glycosidases"/>
    <property type="match status" value="1"/>
</dbReference>
<organism evidence="19 20">
    <name type="scientific">Panicum miliaceum</name>
    <name type="common">Proso millet</name>
    <name type="synonym">Broomcorn millet</name>
    <dbReference type="NCBI Taxonomy" id="4540"/>
    <lineage>
        <taxon>Eukaryota</taxon>
        <taxon>Viridiplantae</taxon>
        <taxon>Streptophyta</taxon>
        <taxon>Embryophyta</taxon>
        <taxon>Tracheophyta</taxon>
        <taxon>Spermatophyta</taxon>
        <taxon>Magnoliopsida</taxon>
        <taxon>Liliopsida</taxon>
        <taxon>Poales</taxon>
        <taxon>Poaceae</taxon>
        <taxon>PACMAD clade</taxon>
        <taxon>Panicoideae</taxon>
        <taxon>Panicodae</taxon>
        <taxon>Paniceae</taxon>
        <taxon>Panicinae</taxon>
        <taxon>Panicum</taxon>
        <taxon>Panicum sect. Panicum</taxon>
    </lineage>
</organism>
<evidence type="ECO:0000256" key="13">
    <source>
        <dbReference type="ARBA" id="ARBA00023295"/>
    </source>
</evidence>
<comment type="similarity">
    <text evidence="3 14">Belongs to the glycosyl hydrolase 17 family.</text>
</comment>